<dbReference type="SUPFAM" id="SSF56104">
    <property type="entry name" value="SAICAR synthase-like"/>
    <property type="match status" value="1"/>
</dbReference>
<dbReference type="PANTHER" id="PTHR43599">
    <property type="entry name" value="MULTIFUNCTIONAL PROTEIN ADE2"/>
    <property type="match status" value="1"/>
</dbReference>
<comment type="catalytic activity">
    <reaction evidence="7 8">
        <text>5-amino-1-(5-phospho-D-ribosyl)imidazole-4-carboxylate + L-aspartate + ATP = (2S)-2-[5-amino-1-(5-phospho-beta-D-ribosyl)imidazole-4-carboxamido]succinate + ADP + phosphate + 2 H(+)</text>
        <dbReference type="Rhea" id="RHEA:22628"/>
        <dbReference type="ChEBI" id="CHEBI:15378"/>
        <dbReference type="ChEBI" id="CHEBI:29991"/>
        <dbReference type="ChEBI" id="CHEBI:30616"/>
        <dbReference type="ChEBI" id="CHEBI:43474"/>
        <dbReference type="ChEBI" id="CHEBI:58443"/>
        <dbReference type="ChEBI" id="CHEBI:77657"/>
        <dbReference type="ChEBI" id="CHEBI:456216"/>
        <dbReference type="EC" id="6.3.2.6"/>
    </reaction>
</comment>
<evidence type="ECO:0000313" key="11">
    <source>
        <dbReference type="Proteomes" id="UP000248795"/>
    </source>
</evidence>
<dbReference type="GO" id="GO:0009236">
    <property type="term" value="P:cobalamin biosynthetic process"/>
    <property type="evidence" value="ECO:0007669"/>
    <property type="project" value="InterPro"/>
</dbReference>
<evidence type="ECO:0000256" key="6">
    <source>
        <dbReference type="ARBA" id="ARBA00022840"/>
    </source>
</evidence>
<dbReference type="Pfam" id="PF01259">
    <property type="entry name" value="SAICAR_synt"/>
    <property type="match status" value="1"/>
</dbReference>
<gene>
    <name evidence="8" type="primary">purC</name>
    <name evidence="10" type="ORF">DK847_18320</name>
</gene>
<dbReference type="InterPro" id="IPR050089">
    <property type="entry name" value="SAICAR_synthetase"/>
</dbReference>
<evidence type="ECO:0000256" key="1">
    <source>
        <dbReference type="ARBA" id="ARBA00004672"/>
    </source>
</evidence>
<dbReference type="GO" id="GO:0006189">
    <property type="term" value="P:'de novo' IMP biosynthetic process"/>
    <property type="evidence" value="ECO:0007669"/>
    <property type="project" value="UniProtKB-UniRule"/>
</dbReference>
<comment type="caution">
    <text evidence="10">The sequence shown here is derived from an EMBL/GenBank/DDBJ whole genome shotgun (WGS) entry which is preliminary data.</text>
</comment>
<dbReference type="InterPro" id="IPR033934">
    <property type="entry name" value="SAICAR_synt_PurC"/>
</dbReference>
<keyword evidence="4 8" id="KW-0547">Nucleotide-binding</keyword>
<dbReference type="UniPathway" id="UPA00074">
    <property type="reaction ID" value="UER00131"/>
</dbReference>
<dbReference type="AlphaFoldDB" id="A0A2W2APF7"/>
<dbReference type="EC" id="6.3.2.6" evidence="8"/>
<evidence type="ECO:0000256" key="8">
    <source>
        <dbReference type="HAMAP-Rule" id="MF_00137"/>
    </source>
</evidence>
<proteinExistence type="inferred from homology"/>
<evidence type="ECO:0000256" key="2">
    <source>
        <dbReference type="ARBA" id="ARBA00010190"/>
    </source>
</evidence>
<dbReference type="InterPro" id="IPR028923">
    <property type="entry name" value="SAICAR_synt/ADE2_N"/>
</dbReference>
<evidence type="ECO:0000313" key="10">
    <source>
        <dbReference type="EMBL" id="PZF75472.1"/>
    </source>
</evidence>
<keyword evidence="5 8" id="KW-0658">Purine biosynthesis</keyword>
<dbReference type="GO" id="GO:0004639">
    <property type="term" value="F:phosphoribosylaminoimidazolesuccinocarboxamide synthase activity"/>
    <property type="evidence" value="ECO:0007669"/>
    <property type="project" value="UniProtKB-UniRule"/>
</dbReference>
<keyword evidence="11" id="KW-1185">Reference proteome</keyword>
<dbReference type="GO" id="GO:0005524">
    <property type="term" value="F:ATP binding"/>
    <property type="evidence" value="ECO:0007669"/>
    <property type="project" value="UniProtKB-KW"/>
</dbReference>
<organism evidence="10 11">
    <name type="scientific">Aestuariivirga litoralis</name>
    <dbReference type="NCBI Taxonomy" id="2650924"/>
    <lineage>
        <taxon>Bacteria</taxon>
        <taxon>Pseudomonadati</taxon>
        <taxon>Pseudomonadota</taxon>
        <taxon>Alphaproteobacteria</taxon>
        <taxon>Hyphomicrobiales</taxon>
        <taxon>Aestuariivirgaceae</taxon>
        <taxon>Aestuariivirga</taxon>
    </lineage>
</organism>
<protein>
    <recommendedName>
        <fullName evidence="8">Phosphoribosylaminoimidazole-succinocarboxamide synthase</fullName>
        <ecNumber evidence="8">6.3.2.6</ecNumber>
    </recommendedName>
    <alternativeName>
        <fullName evidence="8">SAICAR synthetase</fullName>
    </alternativeName>
</protein>
<accession>A0A2W2APF7</accession>
<dbReference type="InterPro" id="IPR001636">
    <property type="entry name" value="SAICAR_synth"/>
</dbReference>
<dbReference type="EMBL" id="QKVK01000010">
    <property type="protein sequence ID" value="PZF75472.1"/>
    <property type="molecule type" value="Genomic_DNA"/>
</dbReference>
<keyword evidence="3 8" id="KW-0436">Ligase</keyword>
<name>A0A2W2APF7_9HYPH</name>
<keyword evidence="6 8" id="KW-0067">ATP-binding</keyword>
<dbReference type="RefSeq" id="WP_111199992.1">
    <property type="nucleotide sequence ID" value="NZ_QKVK01000010.1"/>
</dbReference>
<dbReference type="PROSITE" id="PS01057">
    <property type="entry name" value="SAICAR_SYNTHETASE_1"/>
    <property type="match status" value="1"/>
</dbReference>
<dbReference type="CDD" id="cd01415">
    <property type="entry name" value="SAICAR_synt_PurC"/>
    <property type="match status" value="1"/>
</dbReference>
<evidence type="ECO:0000256" key="3">
    <source>
        <dbReference type="ARBA" id="ARBA00022598"/>
    </source>
</evidence>
<evidence type="ECO:0000256" key="4">
    <source>
        <dbReference type="ARBA" id="ARBA00022741"/>
    </source>
</evidence>
<dbReference type="PROSITE" id="PS01058">
    <property type="entry name" value="SAICAR_SYNTHETASE_2"/>
    <property type="match status" value="1"/>
</dbReference>
<dbReference type="FunFam" id="3.30.470.20:FF:000006">
    <property type="entry name" value="Phosphoribosylaminoimidazole-succinocarboxamide synthase"/>
    <property type="match status" value="1"/>
</dbReference>
<comment type="pathway">
    <text evidence="1 8">Purine metabolism; IMP biosynthesis via de novo pathway; 5-amino-1-(5-phospho-D-ribosyl)imidazole-4-carboxamide from 5-amino-1-(5-phospho-D-ribosyl)imidazole-4-carboxylate: step 1/2.</text>
</comment>
<dbReference type="NCBIfam" id="TIGR00081">
    <property type="entry name" value="purC"/>
    <property type="match status" value="1"/>
</dbReference>
<dbReference type="Gene3D" id="3.30.200.20">
    <property type="entry name" value="Phosphorylase Kinase, domain 1"/>
    <property type="match status" value="1"/>
</dbReference>
<reference evidence="11" key="1">
    <citation type="submission" date="2018-06" db="EMBL/GenBank/DDBJ databases">
        <title>Aestuariibacter litoralis strain KCTC 52945T.</title>
        <authorList>
            <person name="Li X."/>
            <person name="Salam N."/>
            <person name="Li J.-L."/>
            <person name="Chen Y.-M."/>
            <person name="Yang Z.-W."/>
            <person name="Zhang L.-Y."/>
            <person name="Han M.-X."/>
            <person name="Xiao M."/>
            <person name="Li W.-J."/>
        </authorList>
    </citation>
    <scope>NUCLEOTIDE SEQUENCE [LARGE SCALE GENOMIC DNA]</scope>
    <source>
        <strain evidence="11">KCTC 52945</strain>
    </source>
</reference>
<dbReference type="InterPro" id="IPR018236">
    <property type="entry name" value="SAICAR_synthetase_CS"/>
</dbReference>
<feature type="domain" description="SAICAR synthetase/ADE2 N-terminal" evidence="9">
    <location>
        <begin position="8"/>
        <end position="236"/>
    </location>
</feature>
<evidence type="ECO:0000259" key="9">
    <source>
        <dbReference type="Pfam" id="PF01259"/>
    </source>
</evidence>
<dbReference type="Proteomes" id="UP000248795">
    <property type="component" value="Unassembled WGS sequence"/>
</dbReference>
<comment type="similarity">
    <text evidence="2 8">Belongs to the SAICAR synthetase family.</text>
</comment>
<dbReference type="HAMAP" id="MF_00137">
    <property type="entry name" value="SAICAR_synth"/>
    <property type="match status" value="1"/>
</dbReference>
<sequence length="259" mass="29716">MNSRRTRIYEGKAKILYEGPEPGTIIVHFKDDATAFNAQKKAVIEGKGVLNQRISEFIFTRLNELGIPTHFLRSLNMREQLVREVEIVPLEVVVRNVAAGSLAKRLGIDEGTQLPRSIIEFYYKNDQLGDPMVSEEHITAFNWASPQEIDDMMHMAIRINDFMSGLFLGIGIKLVDFKIEFGRLYENDMMRIVLADEISPDSCRLWDIKTQDKLDKDRFRRDMGGLVEAYQEVARRLGIIAEGEKPERSKPKLVKTDLN</sequence>
<evidence type="ECO:0000256" key="7">
    <source>
        <dbReference type="ARBA" id="ARBA00048475"/>
    </source>
</evidence>
<evidence type="ECO:0000256" key="5">
    <source>
        <dbReference type="ARBA" id="ARBA00022755"/>
    </source>
</evidence>
<dbReference type="PANTHER" id="PTHR43599:SF3">
    <property type="entry name" value="SI:DKEY-6E2.2"/>
    <property type="match status" value="1"/>
</dbReference>
<dbReference type="GO" id="GO:0005829">
    <property type="term" value="C:cytosol"/>
    <property type="evidence" value="ECO:0007669"/>
    <property type="project" value="TreeGrafter"/>
</dbReference>
<dbReference type="Gene3D" id="3.30.470.20">
    <property type="entry name" value="ATP-grasp fold, B domain"/>
    <property type="match status" value="1"/>
</dbReference>